<dbReference type="InterPro" id="IPR052472">
    <property type="entry name" value="MORN3"/>
</dbReference>
<proteinExistence type="predicted"/>
<comment type="function">
    <text evidence="5">Assembles a suppression complex (suppresome) by tethering SIRT1 and MDM2 to regulate composite modifications of p53/TP53. Confers both deacetylation-mediated functional inactivation, by SIRT1, and ubiquitination-dependent degradation, by MDM2, of p53/TP53, promoting a proliferative and cell survival behaviors. May play a role in the regulation of spermatogenesis.</text>
</comment>
<evidence type="ECO:0000256" key="2">
    <source>
        <dbReference type="ARBA" id="ARBA00022737"/>
    </source>
</evidence>
<dbReference type="EMBL" id="JRES01001567">
    <property type="protein sequence ID" value="KNC21942.1"/>
    <property type="molecule type" value="Genomic_DNA"/>
</dbReference>
<keyword evidence="7" id="KW-1185">Reference proteome</keyword>
<dbReference type="SUPFAM" id="SSF82185">
    <property type="entry name" value="Histone H3 K4-specific methyltransferase SET7/9 N-terminal domain"/>
    <property type="match status" value="1"/>
</dbReference>
<dbReference type="OrthoDB" id="270720at2759"/>
<protein>
    <recommendedName>
        <fullName evidence="4">MORN repeat-containing protein 3</fullName>
    </recommendedName>
</protein>
<dbReference type="SMART" id="SM00698">
    <property type="entry name" value="MORN"/>
    <property type="match status" value="5"/>
</dbReference>
<keyword evidence="2" id="KW-0677">Repeat</keyword>
<evidence type="ECO:0000313" key="6">
    <source>
        <dbReference type="EMBL" id="KNC21942.1"/>
    </source>
</evidence>
<comment type="caution">
    <text evidence="6">The sequence shown here is derived from an EMBL/GenBank/DDBJ whole genome shotgun (WGS) entry which is preliminary data.</text>
</comment>
<comment type="subcellular location">
    <subcellularLocation>
        <location evidence="1">Cytoplasmic vesicle</location>
        <location evidence="1">Secretory vesicle</location>
        <location evidence="1">Acrosome</location>
    </subcellularLocation>
</comment>
<dbReference type="STRING" id="7375.A0A0L0BPG3"/>
<reference evidence="6 7" key="1">
    <citation type="journal article" date="2015" name="Nat. Commun.">
        <title>Lucilia cuprina genome unlocks parasitic fly biology to underpin future interventions.</title>
        <authorList>
            <person name="Anstead C.A."/>
            <person name="Korhonen P.K."/>
            <person name="Young N.D."/>
            <person name="Hall R.S."/>
            <person name="Jex A.R."/>
            <person name="Murali S.C."/>
            <person name="Hughes D.S."/>
            <person name="Lee S.F."/>
            <person name="Perry T."/>
            <person name="Stroehlein A.J."/>
            <person name="Ansell B.R."/>
            <person name="Breugelmans B."/>
            <person name="Hofmann A."/>
            <person name="Qu J."/>
            <person name="Dugan S."/>
            <person name="Lee S.L."/>
            <person name="Chao H."/>
            <person name="Dinh H."/>
            <person name="Han Y."/>
            <person name="Doddapaneni H.V."/>
            <person name="Worley K.C."/>
            <person name="Muzny D.M."/>
            <person name="Ioannidis P."/>
            <person name="Waterhouse R.M."/>
            <person name="Zdobnov E.M."/>
            <person name="James P.J."/>
            <person name="Bagnall N.H."/>
            <person name="Kotze A.C."/>
            <person name="Gibbs R.A."/>
            <person name="Richards S."/>
            <person name="Batterham P."/>
            <person name="Gasser R.B."/>
        </authorList>
    </citation>
    <scope>NUCLEOTIDE SEQUENCE [LARGE SCALE GENOMIC DNA]</scope>
    <source>
        <strain evidence="6 7">LS</strain>
        <tissue evidence="6">Full body</tissue>
    </source>
</reference>
<evidence type="ECO:0000256" key="5">
    <source>
        <dbReference type="ARBA" id="ARBA00045851"/>
    </source>
</evidence>
<sequence length="277" mass="32651">MNNYCYRSLEQKNQTKAESTGWRQTFYYPGGGTYHGYWLNSQHHRFGVKESKKHLIYDGQWSRGKRHGYGMMRRRLEDGTMERIYMGEWYDDMKSGEGKQFYEDGVYYGWWKNNRRHGLGIKWFKNGNIFMGEWQADAYHGLGVMFYANGNRYEGNFARGLKSSEGTFYHNRTGQVQKGMWESDICKVSLMQDEYRNQAEQPTANPIPKIANPSDFIRDLFGKYKNQTNKPSKSLQELICLNFNRKMNSYAKLQPKYATTSEIPAFDVYFSSTCKKE</sequence>
<keyword evidence="3" id="KW-0968">Cytoplasmic vesicle</keyword>
<dbReference type="Gene3D" id="2.20.110.10">
    <property type="entry name" value="Histone H3 K4-specific methyltransferase SET7/9 N-terminal domain"/>
    <property type="match status" value="2"/>
</dbReference>
<dbReference type="OMA" id="CGIMIDF"/>
<name>A0A0L0BPG3_LUCCU</name>
<dbReference type="PANTHER" id="PTHR46511">
    <property type="entry name" value="MORN REPEAT-CONTAINING PROTEIN 3"/>
    <property type="match status" value="1"/>
</dbReference>
<evidence type="ECO:0000256" key="1">
    <source>
        <dbReference type="ARBA" id="ARBA00004218"/>
    </source>
</evidence>
<dbReference type="Proteomes" id="UP000037069">
    <property type="component" value="Unassembled WGS sequence"/>
</dbReference>
<dbReference type="AlphaFoldDB" id="A0A0L0BPG3"/>
<dbReference type="Pfam" id="PF02493">
    <property type="entry name" value="MORN"/>
    <property type="match status" value="5"/>
</dbReference>
<evidence type="ECO:0000256" key="3">
    <source>
        <dbReference type="ARBA" id="ARBA00023329"/>
    </source>
</evidence>
<organism evidence="6 7">
    <name type="scientific">Lucilia cuprina</name>
    <name type="common">Green bottle fly</name>
    <name type="synonym">Australian sheep blowfly</name>
    <dbReference type="NCBI Taxonomy" id="7375"/>
    <lineage>
        <taxon>Eukaryota</taxon>
        <taxon>Metazoa</taxon>
        <taxon>Ecdysozoa</taxon>
        <taxon>Arthropoda</taxon>
        <taxon>Hexapoda</taxon>
        <taxon>Insecta</taxon>
        <taxon>Pterygota</taxon>
        <taxon>Neoptera</taxon>
        <taxon>Endopterygota</taxon>
        <taxon>Diptera</taxon>
        <taxon>Brachycera</taxon>
        <taxon>Muscomorpha</taxon>
        <taxon>Oestroidea</taxon>
        <taxon>Calliphoridae</taxon>
        <taxon>Luciliinae</taxon>
        <taxon>Lucilia</taxon>
    </lineage>
</organism>
<dbReference type="GO" id="GO:0001669">
    <property type="term" value="C:acrosomal vesicle"/>
    <property type="evidence" value="ECO:0007669"/>
    <property type="project" value="UniProtKB-SubCell"/>
</dbReference>
<gene>
    <name evidence="6" type="ORF">FF38_12060</name>
</gene>
<evidence type="ECO:0000313" key="7">
    <source>
        <dbReference type="Proteomes" id="UP000037069"/>
    </source>
</evidence>
<dbReference type="PANTHER" id="PTHR46511:SF1">
    <property type="entry name" value="MORN REPEAT-CONTAINING PROTEIN 3"/>
    <property type="match status" value="1"/>
</dbReference>
<accession>A0A0L0BPG3</accession>
<evidence type="ECO:0000256" key="4">
    <source>
        <dbReference type="ARBA" id="ARBA00039854"/>
    </source>
</evidence>
<dbReference type="InterPro" id="IPR003409">
    <property type="entry name" value="MORN"/>
</dbReference>